<dbReference type="PANTHER" id="PTHR47272:SF2">
    <property type="entry name" value="PIGGYBAC TRANSPOSABLE ELEMENT-DERIVED PROTEIN 3-LIKE"/>
    <property type="match status" value="1"/>
</dbReference>
<feature type="signal peptide" evidence="2">
    <location>
        <begin position="1"/>
        <end position="19"/>
    </location>
</feature>
<dbReference type="PANTHER" id="PTHR47272">
    <property type="entry name" value="DDE_TNP_1_7 DOMAIN-CONTAINING PROTEIN"/>
    <property type="match status" value="1"/>
</dbReference>
<evidence type="ECO:0000313" key="3">
    <source>
        <dbReference type="EMBL" id="JAT87162.1"/>
    </source>
</evidence>
<name>A0A1E1WJJ4_PECGO</name>
<gene>
    <name evidence="3" type="ORF">g.2772</name>
</gene>
<feature type="non-terminal residue" evidence="3">
    <location>
        <position position="1"/>
    </location>
</feature>
<feature type="region of interest" description="Disordered" evidence="1">
    <location>
        <begin position="51"/>
        <end position="84"/>
    </location>
</feature>
<feature type="chain" id="PRO_5009115415" description="PiggyBac transposable element-derived protein domain-containing protein" evidence="2">
    <location>
        <begin position="20"/>
        <end position="153"/>
    </location>
</feature>
<protein>
    <recommendedName>
        <fullName evidence="4">PiggyBac transposable element-derived protein domain-containing protein</fullName>
    </recommendedName>
</protein>
<keyword evidence="2" id="KW-0732">Signal</keyword>
<proteinExistence type="predicted"/>
<evidence type="ECO:0008006" key="4">
    <source>
        <dbReference type="Google" id="ProtNLM"/>
    </source>
</evidence>
<dbReference type="EMBL" id="GDQN01003892">
    <property type="protein sequence ID" value="JAT87162.1"/>
    <property type="molecule type" value="Transcribed_RNA"/>
</dbReference>
<dbReference type="OrthoDB" id="123207at2759"/>
<evidence type="ECO:0000256" key="2">
    <source>
        <dbReference type="SAM" id="SignalP"/>
    </source>
</evidence>
<accession>A0A1E1WJJ4</accession>
<reference evidence="3" key="1">
    <citation type="submission" date="2015-09" db="EMBL/GenBank/DDBJ databases">
        <title>De novo assembly of Pectinophora gossypiella (Pink Bollworm) gut transcriptome.</title>
        <authorList>
            <person name="Tassone E.E."/>
        </authorList>
    </citation>
    <scope>NUCLEOTIDE SEQUENCE</scope>
</reference>
<evidence type="ECO:0000256" key="1">
    <source>
        <dbReference type="SAM" id="MobiDB-lite"/>
    </source>
</evidence>
<dbReference type="AlphaFoldDB" id="A0A1E1WJJ4"/>
<sequence>RKWTLKVILHFFDLAVANAWRLHKIHSETARIHRGQVFDLLQFKLQVADGLTNTPDRPRPEQDADENMEGIEVQAPENDDPNILAKRYRPANVPSEAKRHDGYEHFPVFDEIENPRSCRMEGCSSRSKIRCEKCNVYLCLNRKGNCFTLFHKQ</sequence>
<organism evidence="3">
    <name type="scientific">Pectinophora gossypiella</name>
    <name type="common">Cotton pink bollworm</name>
    <name type="synonym">Depressaria gossypiella</name>
    <dbReference type="NCBI Taxonomy" id="13191"/>
    <lineage>
        <taxon>Eukaryota</taxon>
        <taxon>Metazoa</taxon>
        <taxon>Ecdysozoa</taxon>
        <taxon>Arthropoda</taxon>
        <taxon>Hexapoda</taxon>
        <taxon>Insecta</taxon>
        <taxon>Pterygota</taxon>
        <taxon>Neoptera</taxon>
        <taxon>Endopterygota</taxon>
        <taxon>Lepidoptera</taxon>
        <taxon>Glossata</taxon>
        <taxon>Ditrysia</taxon>
        <taxon>Gelechioidea</taxon>
        <taxon>Gelechiidae</taxon>
        <taxon>Apatetrinae</taxon>
        <taxon>Pectinophora</taxon>
    </lineage>
</organism>